<dbReference type="InterPro" id="IPR012312">
    <property type="entry name" value="Hemerythrin-like"/>
</dbReference>
<evidence type="ECO:0000256" key="2">
    <source>
        <dbReference type="ARBA" id="ARBA00022490"/>
    </source>
</evidence>
<evidence type="ECO:0000256" key="3">
    <source>
        <dbReference type="ARBA" id="ARBA00022723"/>
    </source>
</evidence>
<protein>
    <submittedName>
        <fullName evidence="6">Regulator of cell morphogenesis</fullName>
    </submittedName>
</protein>
<proteinExistence type="predicted"/>
<dbReference type="RefSeq" id="WP_098039223.1">
    <property type="nucleotide sequence ID" value="NZ_CWGJ01000028.1"/>
</dbReference>
<evidence type="ECO:0000313" key="6">
    <source>
        <dbReference type="EMBL" id="CRX39353.1"/>
    </source>
</evidence>
<reference evidence="7" key="1">
    <citation type="submission" date="2015-06" db="EMBL/GenBank/DDBJ databases">
        <authorList>
            <person name="Bertelli C."/>
        </authorList>
    </citation>
    <scope>NUCLEOTIDE SEQUENCE [LARGE SCALE GENOMIC DNA]</scope>
    <source>
        <strain evidence="7">CRIB-30</strain>
    </source>
</reference>
<dbReference type="Proteomes" id="UP000220251">
    <property type="component" value="Unassembled WGS sequence"/>
</dbReference>
<organism evidence="6 7">
    <name type="scientific">Estrella lausannensis</name>
    <dbReference type="NCBI Taxonomy" id="483423"/>
    <lineage>
        <taxon>Bacteria</taxon>
        <taxon>Pseudomonadati</taxon>
        <taxon>Chlamydiota</taxon>
        <taxon>Chlamydiia</taxon>
        <taxon>Parachlamydiales</taxon>
        <taxon>Candidatus Criblamydiaceae</taxon>
        <taxon>Estrella</taxon>
    </lineage>
</organism>
<dbReference type="PANTHER" id="PTHR36438:SF1">
    <property type="entry name" value="IRON-SULFUR CLUSTER REPAIR PROTEIN YTFE"/>
    <property type="match status" value="1"/>
</dbReference>
<evidence type="ECO:0000259" key="5">
    <source>
        <dbReference type="Pfam" id="PF01814"/>
    </source>
</evidence>
<dbReference type="NCBIfam" id="TIGR03652">
    <property type="entry name" value="FeS_repair_RIC"/>
    <property type="match status" value="1"/>
</dbReference>
<dbReference type="OrthoDB" id="9797132at2"/>
<keyword evidence="4" id="KW-0408">Iron</keyword>
<dbReference type="Gene3D" id="1.20.120.520">
    <property type="entry name" value="nmb1532 protein domain like"/>
    <property type="match status" value="1"/>
</dbReference>
<keyword evidence="7" id="KW-1185">Reference proteome</keyword>
<dbReference type="GO" id="GO:0046872">
    <property type="term" value="F:metal ion binding"/>
    <property type="evidence" value="ECO:0007669"/>
    <property type="project" value="UniProtKB-KW"/>
</dbReference>
<dbReference type="AlphaFoldDB" id="A0A0H5DSQ7"/>
<dbReference type="Pfam" id="PF01814">
    <property type="entry name" value="Hemerythrin"/>
    <property type="match status" value="1"/>
</dbReference>
<sequence>MEFLNENATVGSLVANKPEYASLFEKLGIDYCCRGNKTLKEACEDKKLSIFEVMQKLKQMPATKKTINWNEMSSQEIIEHIVATHHIYTRHELARLSQLIKKLNIKHGERYPYIAELRNIFEELKDSLLSHMDEEEQVVFPLIANFARGESAQGEAKVDLTSLDKDHLETGDAFEKIKKLTNGYMPPEGACMTHIVVLDSLERLEQNLHEHIHKEAQILFPRVKIR</sequence>
<keyword evidence="2" id="KW-0963">Cytoplasm</keyword>
<accession>A0A0H5DSQ7</accession>
<keyword evidence="3" id="KW-0479">Metal-binding</keyword>
<dbReference type="PANTHER" id="PTHR36438">
    <property type="entry name" value="IRON-SULFUR CLUSTER REPAIR PROTEIN YTFE"/>
    <property type="match status" value="1"/>
</dbReference>
<feature type="domain" description="Hemerythrin-like" evidence="5">
    <location>
        <begin position="80"/>
        <end position="222"/>
    </location>
</feature>
<name>A0A0H5DSQ7_9BACT</name>
<dbReference type="Pfam" id="PF04405">
    <property type="entry name" value="ScdA_N"/>
    <property type="match status" value="1"/>
</dbReference>
<evidence type="ECO:0000313" key="7">
    <source>
        <dbReference type="Proteomes" id="UP000220251"/>
    </source>
</evidence>
<evidence type="ECO:0000256" key="4">
    <source>
        <dbReference type="ARBA" id="ARBA00023004"/>
    </source>
</evidence>
<dbReference type="InterPro" id="IPR019903">
    <property type="entry name" value="RIC_family"/>
</dbReference>
<comment type="subcellular location">
    <subcellularLocation>
        <location evidence="1">Cytoplasm</location>
    </subcellularLocation>
</comment>
<evidence type="ECO:0000256" key="1">
    <source>
        <dbReference type="ARBA" id="ARBA00004496"/>
    </source>
</evidence>
<dbReference type="EMBL" id="CWGJ01000028">
    <property type="protein sequence ID" value="CRX39353.1"/>
    <property type="molecule type" value="Genomic_DNA"/>
</dbReference>
<gene>
    <name evidence="6" type="ORF">ELAC_2031</name>
</gene>
<dbReference type="GO" id="GO:0005737">
    <property type="term" value="C:cytoplasm"/>
    <property type="evidence" value="ECO:0007669"/>
    <property type="project" value="UniProtKB-SubCell"/>
</dbReference>